<dbReference type="Proteomes" id="UP001165962">
    <property type="component" value="Unassembled WGS sequence"/>
</dbReference>
<accession>A0ABX0JAU3</accession>
<evidence type="ECO:0000256" key="5">
    <source>
        <dbReference type="ARBA" id="ARBA00023049"/>
    </source>
</evidence>
<evidence type="ECO:0000256" key="2">
    <source>
        <dbReference type="ARBA" id="ARBA00022723"/>
    </source>
</evidence>
<comment type="caution">
    <text evidence="7">The sequence shown here is derived from an EMBL/GenBank/DDBJ whole genome shotgun (WGS) entry which is preliminary data.</text>
</comment>
<evidence type="ECO:0000313" key="7">
    <source>
        <dbReference type="EMBL" id="NHN33257.1"/>
    </source>
</evidence>
<evidence type="ECO:0000256" key="1">
    <source>
        <dbReference type="ARBA" id="ARBA00022670"/>
    </source>
</evidence>
<gene>
    <name evidence="7" type="ORF">G9U52_25925</name>
</gene>
<keyword evidence="2" id="KW-0479">Metal-binding</keyword>
<dbReference type="InterPro" id="IPR028090">
    <property type="entry name" value="JAB_dom_prok"/>
</dbReference>
<keyword evidence="4" id="KW-0862">Zinc</keyword>
<keyword evidence="8" id="KW-1185">Reference proteome</keyword>
<feature type="domain" description="JAB" evidence="6">
    <location>
        <begin position="90"/>
        <end position="172"/>
    </location>
</feature>
<proteinExistence type="predicted"/>
<sequence>MRIKLRTFFWKLSDYVRSQEQSPISVVASSDGNLYEIRENDFMRMVVRKSDIHELELVKEGVFLKTPKIPGSYLSTIIAFFRHWSKARVEAAVHIYWNRNRNDYELVCPEQVVSTFQVQAFIEPILNDEKELIVAIHSHHEMEAVFSSGDNSNDRGFKVYGVIGRLHEVKTDIRFRARYNNSEIYLNASDLFDFAGVMTTNHFPEEWLSRVRIESHIRTQKYL</sequence>
<evidence type="ECO:0000256" key="3">
    <source>
        <dbReference type="ARBA" id="ARBA00022801"/>
    </source>
</evidence>
<name>A0ABX0JAU3_9BACL</name>
<organism evidence="7 8">
    <name type="scientific">Paenibacillus agricola</name>
    <dbReference type="NCBI Taxonomy" id="2716264"/>
    <lineage>
        <taxon>Bacteria</taxon>
        <taxon>Bacillati</taxon>
        <taxon>Bacillota</taxon>
        <taxon>Bacilli</taxon>
        <taxon>Bacillales</taxon>
        <taxon>Paenibacillaceae</taxon>
        <taxon>Paenibacillus</taxon>
    </lineage>
</organism>
<keyword evidence="3" id="KW-0378">Hydrolase</keyword>
<evidence type="ECO:0000259" key="6">
    <source>
        <dbReference type="Pfam" id="PF14464"/>
    </source>
</evidence>
<keyword evidence="1" id="KW-0645">Protease</keyword>
<evidence type="ECO:0000256" key="4">
    <source>
        <dbReference type="ARBA" id="ARBA00022833"/>
    </source>
</evidence>
<dbReference type="RefSeq" id="WP_166153562.1">
    <property type="nucleotide sequence ID" value="NZ_JAAOIW010000011.1"/>
</dbReference>
<reference evidence="7" key="1">
    <citation type="submission" date="2020-03" db="EMBL/GenBank/DDBJ databases">
        <title>Draft sequencing of Paenibacilllus sp. S3N08.</title>
        <authorList>
            <person name="Kim D.-U."/>
        </authorList>
    </citation>
    <scope>NUCLEOTIDE SEQUENCE</scope>
    <source>
        <strain evidence="7">S3N08</strain>
    </source>
</reference>
<protein>
    <recommendedName>
        <fullName evidence="6">JAB domain-containing protein</fullName>
    </recommendedName>
</protein>
<keyword evidence="5" id="KW-0482">Metalloprotease</keyword>
<dbReference type="Pfam" id="PF14464">
    <property type="entry name" value="Prok-JAB"/>
    <property type="match status" value="1"/>
</dbReference>
<dbReference type="EMBL" id="JAAOIW010000011">
    <property type="protein sequence ID" value="NHN33257.1"/>
    <property type="molecule type" value="Genomic_DNA"/>
</dbReference>
<evidence type="ECO:0000313" key="8">
    <source>
        <dbReference type="Proteomes" id="UP001165962"/>
    </source>
</evidence>